<dbReference type="Gene3D" id="1.10.1660.10">
    <property type="match status" value="1"/>
</dbReference>
<feature type="domain" description="HTH merR-type" evidence="5">
    <location>
        <begin position="2"/>
        <end position="72"/>
    </location>
</feature>
<dbReference type="AlphaFoldDB" id="A0A0X8GYZ6"/>
<gene>
    <name evidence="6" type="ORF">AOC36_02950</name>
</gene>
<accession>A0A0X8GYZ6</accession>
<dbReference type="SMART" id="SM00422">
    <property type="entry name" value="HTH_MERR"/>
    <property type="match status" value="1"/>
</dbReference>
<keyword evidence="4" id="KW-0804">Transcription</keyword>
<dbReference type="SUPFAM" id="SSF46955">
    <property type="entry name" value="Putative DNA-binding domain"/>
    <property type="match status" value="1"/>
</dbReference>
<keyword evidence="3" id="KW-0238">DNA-binding</keyword>
<sequence>MNIKIGDFSKMNDISIQTLRYYDKIGLLKPATIDSETGYRYYNVGQCSLVDTILYLRSLDFSLKDIRQFLTQSGSKVEQILLDKQEALIEERQRIDEQIFLMRHYTQAYQCFETNQELYQFAIETFPKRYAYQETIEGSIYAMDDDAYELCLRQFKKQMKNSNLNRMYFNRIGTIIQYDDFKNQQFFSNQMFVFVPKHLANVVFPKGDYAVTYVYEFESEKNTLSSFYKSIKDHGYKPSGDYYCEVVMEKPYLNLEQRSMFIRMQVPVGLI</sequence>
<dbReference type="InterPro" id="IPR011256">
    <property type="entry name" value="Reg_factor_effector_dom_sf"/>
</dbReference>
<evidence type="ECO:0000256" key="3">
    <source>
        <dbReference type="ARBA" id="ARBA00023125"/>
    </source>
</evidence>
<keyword evidence="2" id="KW-0805">Transcription regulation</keyword>
<keyword evidence="7" id="KW-1185">Reference proteome</keyword>
<protein>
    <recommendedName>
        <fullName evidence="5">HTH merR-type domain-containing protein</fullName>
    </recommendedName>
</protein>
<proteinExistence type="predicted"/>
<dbReference type="InterPro" id="IPR000551">
    <property type="entry name" value="MerR-type_HTH_dom"/>
</dbReference>
<dbReference type="RefSeq" id="WP_067631287.1">
    <property type="nucleotide sequence ID" value="NZ_CP013213.1"/>
</dbReference>
<name>A0A0X8GYZ6_9FIRM</name>
<evidence type="ECO:0000256" key="4">
    <source>
        <dbReference type="ARBA" id="ARBA00023163"/>
    </source>
</evidence>
<dbReference type="InterPro" id="IPR009061">
    <property type="entry name" value="DNA-bd_dom_put_sf"/>
</dbReference>
<dbReference type="PROSITE" id="PS50937">
    <property type="entry name" value="HTH_MERR_2"/>
    <property type="match status" value="1"/>
</dbReference>
<dbReference type="STRING" id="1514105.AOC36_02950"/>
<evidence type="ECO:0000313" key="6">
    <source>
        <dbReference type="EMBL" id="AMC92975.1"/>
    </source>
</evidence>
<evidence type="ECO:0000256" key="2">
    <source>
        <dbReference type="ARBA" id="ARBA00023015"/>
    </source>
</evidence>
<dbReference type="Proteomes" id="UP000063781">
    <property type="component" value="Chromosome"/>
</dbReference>
<dbReference type="OrthoDB" id="9773308at2"/>
<dbReference type="EMBL" id="CP013213">
    <property type="protein sequence ID" value="AMC92975.1"/>
    <property type="molecule type" value="Genomic_DNA"/>
</dbReference>
<dbReference type="GO" id="GO:0003700">
    <property type="term" value="F:DNA-binding transcription factor activity"/>
    <property type="evidence" value="ECO:0007669"/>
    <property type="project" value="InterPro"/>
</dbReference>
<evidence type="ECO:0000256" key="1">
    <source>
        <dbReference type="ARBA" id="ARBA00022491"/>
    </source>
</evidence>
<dbReference type="SUPFAM" id="SSF55136">
    <property type="entry name" value="Probable bacterial effector-binding domain"/>
    <property type="match status" value="1"/>
</dbReference>
<dbReference type="Pfam" id="PF13411">
    <property type="entry name" value="MerR_1"/>
    <property type="match status" value="1"/>
</dbReference>
<dbReference type="CDD" id="cd01107">
    <property type="entry name" value="HTH_BmrR"/>
    <property type="match status" value="1"/>
</dbReference>
<dbReference type="KEGG" id="erl:AOC36_02950"/>
<dbReference type="PANTHER" id="PTHR30204:SF69">
    <property type="entry name" value="MERR-FAMILY TRANSCRIPTIONAL REGULATOR"/>
    <property type="match status" value="1"/>
</dbReference>
<evidence type="ECO:0000313" key="7">
    <source>
        <dbReference type="Proteomes" id="UP000063781"/>
    </source>
</evidence>
<organism evidence="6 7">
    <name type="scientific">Erysipelothrix larvae</name>
    <dbReference type="NCBI Taxonomy" id="1514105"/>
    <lineage>
        <taxon>Bacteria</taxon>
        <taxon>Bacillati</taxon>
        <taxon>Bacillota</taxon>
        <taxon>Erysipelotrichia</taxon>
        <taxon>Erysipelotrichales</taxon>
        <taxon>Erysipelotrichaceae</taxon>
        <taxon>Erysipelothrix</taxon>
    </lineage>
</organism>
<dbReference type="GO" id="GO:0003677">
    <property type="term" value="F:DNA binding"/>
    <property type="evidence" value="ECO:0007669"/>
    <property type="project" value="UniProtKB-KW"/>
</dbReference>
<dbReference type="PANTHER" id="PTHR30204">
    <property type="entry name" value="REDOX-CYCLING DRUG-SENSING TRANSCRIPTIONAL ACTIVATOR SOXR"/>
    <property type="match status" value="1"/>
</dbReference>
<evidence type="ECO:0000259" key="5">
    <source>
        <dbReference type="PROSITE" id="PS50937"/>
    </source>
</evidence>
<keyword evidence="1" id="KW-0678">Repressor</keyword>
<dbReference type="InterPro" id="IPR047057">
    <property type="entry name" value="MerR_fam"/>
</dbReference>
<reference evidence="6 7" key="1">
    <citation type="submission" date="2015-10" db="EMBL/GenBank/DDBJ databases">
        <title>Erysipelothrix larvae sp. LV19 isolated from the larval gut of the rhinoceros beetle, Trypoxylus dichotomus.</title>
        <authorList>
            <person name="Lim S."/>
            <person name="Kim B.-C."/>
        </authorList>
    </citation>
    <scope>NUCLEOTIDE SEQUENCE [LARGE SCALE GENOMIC DNA]</scope>
    <source>
        <strain evidence="6 7">LV19</strain>
    </source>
</reference>